<evidence type="ECO:0000259" key="2">
    <source>
        <dbReference type="SMART" id="SM00583"/>
    </source>
</evidence>
<dbReference type="RefSeq" id="XP_003098546.2">
    <property type="nucleotide sequence ID" value="XM_003098498.2"/>
</dbReference>
<evidence type="ECO:0000256" key="1">
    <source>
        <dbReference type="SAM" id="MobiDB-lite"/>
    </source>
</evidence>
<feature type="compositionally biased region" description="Basic and acidic residues" evidence="1">
    <location>
        <begin position="127"/>
        <end position="139"/>
    </location>
</feature>
<name>A0A6A5GES9_CAERE</name>
<comment type="caution">
    <text evidence="3">The sequence shown here is derived from an EMBL/GenBank/DDBJ whole genome shotgun (WGS) entry which is preliminary data.</text>
</comment>
<reference evidence="3 4" key="1">
    <citation type="submission" date="2019-12" db="EMBL/GenBank/DDBJ databases">
        <title>Chromosome-level assembly of the Caenorhabditis remanei genome.</title>
        <authorList>
            <person name="Teterina A.A."/>
            <person name="Willis J.H."/>
            <person name="Phillips P.C."/>
        </authorList>
    </citation>
    <scope>NUCLEOTIDE SEQUENCE [LARGE SCALE GENOMIC DNA]</scope>
    <source>
        <strain evidence="3 4">PX506</strain>
        <tissue evidence="3">Whole organism</tissue>
    </source>
</reference>
<dbReference type="KEGG" id="crq:GCK72_019729"/>
<dbReference type="InterPro" id="IPR053315">
    <property type="entry name" value="Peptidase_C14A"/>
</dbReference>
<dbReference type="AlphaFoldDB" id="A0A6A5GES9"/>
<dbReference type="PANTHER" id="PTHR23362:SF8">
    <property type="entry name" value="SPK DOMAIN-CONTAINING PROTEIN"/>
    <property type="match status" value="1"/>
</dbReference>
<feature type="domain" description="SPK" evidence="2">
    <location>
        <begin position="7"/>
        <end position="116"/>
    </location>
</feature>
<dbReference type="Pfam" id="PF04435">
    <property type="entry name" value="SPK"/>
    <property type="match status" value="1"/>
</dbReference>
<gene>
    <name evidence="3" type="ORF">GCK72_019729</name>
</gene>
<dbReference type="SMART" id="SM00583">
    <property type="entry name" value="SPK"/>
    <property type="match status" value="1"/>
</dbReference>
<feature type="region of interest" description="Disordered" evidence="1">
    <location>
        <begin position="124"/>
        <end position="159"/>
    </location>
</feature>
<dbReference type="Proteomes" id="UP000483820">
    <property type="component" value="Chromosome V"/>
</dbReference>
<evidence type="ECO:0000313" key="3">
    <source>
        <dbReference type="EMBL" id="KAF1753173.1"/>
    </source>
</evidence>
<dbReference type="InterPro" id="IPR006570">
    <property type="entry name" value="SPK_dom"/>
</dbReference>
<evidence type="ECO:0000313" key="4">
    <source>
        <dbReference type="Proteomes" id="UP000483820"/>
    </source>
</evidence>
<feature type="compositionally biased region" description="Acidic residues" evidence="1">
    <location>
        <begin position="140"/>
        <end position="149"/>
    </location>
</feature>
<feature type="compositionally biased region" description="Polar residues" evidence="1">
    <location>
        <begin position="287"/>
        <end position="296"/>
    </location>
</feature>
<dbReference type="CTD" id="9801872"/>
<proteinExistence type="predicted"/>
<accession>A0A6A5GES9</accession>
<dbReference type="PANTHER" id="PTHR23362">
    <property type="entry name" value="L-PLASTIN-RELATED"/>
    <property type="match status" value="1"/>
</dbReference>
<protein>
    <recommendedName>
        <fullName evidence="2">SPK domain-containing protein</fullName>
    </recommendedName>
</protein>
<dbReference type="GeneID" id="9801872"/>
<dbReference type="EMBL" id="WUAV01000005">
    <property type="protein sequence ID" value="KAF1753173.1"/>
    <property type="molecule type" value="Genomic_DNA"/>
</dbReference>
<feature type="region of interest" description="Disordered" evidence="1">
    <location>
        <begin position="264"/>
        <end position="296"/>
    </location>
</feature>
<sequence length="437" mass="49151">MPKSCDYKKQLIRYMVEKTKDRTTPLSLRVFARDFLTTTDVVRQTRSIEKVCRRIMAKAHLLKKHTLTKVRIMFVLSGVVNEEFKKEMDQIGTYKIDNAGHIETFKANDGSLTLVCMNNGNGTRLRSRSEKVKAKKVDSESDSDEDEEMNATGGDHDVIIDNYPPNHQPPVAQYNRSEQKLEVDQQPPPTWIGMQPQHSWNWGNEQNPGYSRNQMTNSWNGMNSNQMYGAQQPVSFAPVPPPAAHYSGFSNTNPISQSVLDTPIKSEVPDTPSHDIVKSSEAPEDPNNISGLSSSEIISTGGTETISALDLVKGIRRISSVYDLDNLEYEANQRVRDLQNNNKNISQSVDFSIFIEGIICKIKRAPTPNSGGISLKEFLMFFRSNVLYDLEAQSLEQTMQGIKEDIEQLQNSGNQKMVSIETIRSNLEALLNLTRSS</sequence>
<organism evidence="3 4">
    <name type="scientific">Caenorhabditis remanei</name>
    <name type="common">Caenorhabditis vulgaris</name>
    <dbReference type="NCBI Taxonomy" id="31234"/>
    <lineage>
        <taxon>Eukaryota</taxon>
        <taxon>Metazoa</taxon>
        <taxon>Ecdysozoa</taxon>
        <taxon>Nematoda</taxon>
        <taxon>Chromadorea</taxon>
        <taxon>Rhabditida</taxon>
        <taxon>Rhabditina</taxon>
        <taxon>Rhabditomorpha</taxon>
        <taxon>Rhabditoidea</taxon>
        <taxon>Rhabditidae</taxon>
        <taxon>Peloderinae</taxon>
        <taxon>Caenorhabditis</taxon>
    </lineage>
</organism>